<accession>A0ABT6IRK5</accession>
<dbReference type="CDD" id="cd07377">
    <property type="entry name" value="WHTH_GntR"/>
    <property type="match status" value="1"/>
</dbReference>
<dbReference type="InterPro" id="IPR000524">
    <property type="entry name" value="Tscrpt_reg_HTH_GntR"/>
</dbReference>
<evidence type="ECO:0000259" key="6">
    <source>
        <dbReference type="PROSITE" id="PS50949"/>
    </source>
</evidence>
<dbReference type="InterPro" id="IPR036388">
    <property type="entry name" value="WH-like_DNA-bd_sf"/>
</dbReference>
<evidence type="ECO:0000256" key="2">
    <source>
        <dbReference type="ARBA" id="ARBA00022898"/>
    </source>
</evidence>
<dbReference type="Proteomes" id="UP001243298">
    <property type="component" value="Unassembled WGS sequence"/>
</dbReference>
<dbReference type="PANTHER" id="PTHR46577:SF2">
    <property type="entry name" value="TRANSCRIPTIONAL REGULATORY PROTEIN"/>
    <property type="match status" value="1"/>
</dbReference>
<evidence type="ECO:0000313" key="7">
    <source>
        <dbReference type="EMBL" id="MDH4904462.1"/>
    </source>
</evidence>
<dbReference type="InterPro" id="IPR004839">
    <property type="entry name" value="Aminotransferase_I/II_large"/>
</dbReference>
<dbReference type="PROSITE" id="PS50949">
    <property type="entry name" value="HTH_GNTR"/>
    <property type="match status" value="1"/>
</dbReference>
<keyword evidence="4" id="KW-0238">DNA-binding</keyword>
<evidence type="ECO:0000256" key="5">
    <source>
        <dbReference type="ARBA" id="ARBA00023163"/>
    </source>
</evidence>
<dbReference type="PANTHER" id="PTHR46577">
    <property type="entry name" value="HTH-TYPE TRANSCRIPTIONAL REGULATORY PROTEIN GABR"/>
    <property type="match status" value="1"/>
</dbReference>
<keyword evidence="7" id="KW-0808">Transferase</keyword>
<evidence type="ECO:0000256" key="1">
    <source>
        <dbReference type="ARBA" id="ARBA00005384"/>
    </source>
</evidence>
<proteinExistence type="inferred from homology"/>
<dbReference type="Pfam" id="PF00392">
    <property type="entry name" value="GntR"/>
    <property type="match status" value="1"/>
</dbReference>
<evidence type="ECO:0000256" key="4">
    <source>
        <dbReference type="ARBA" id="ARBA00023125"/>
    </source>
</evidence>
<keyword evidence="7" id="KW-0032">Aminotransferase</keyword>
<dbReference type="SMART" id="SM00345">
    <property type="entry name" value="HTH_GNTR"/>
    <property type="match status" value="1"/>
</dbReference>
<organism evidence="7 8">
    <name type="scientific">Psychrobacter pocilloporae</name>
    <dbReference type="NCBI Taxonomy" id="1775882"/>
    <lineage>
        <taxon>Bacteria</taxon>
        <taxon>Pseudomonadati</taxon>
        <taxon>Pseudomonadota</taxon>
        <taxon>Gammaproteobacteria</taxon>
        <taxon>Moraxellales</taxon>
        <taxon>Moraxellaceae</taxon>
        <taxon>Psychrobacter</taxon>
    </lineage>
</organism>
<dbReference type="SUPFAM" id="SSF53383">
    <property type="entry name" value="PLP-dependent transferases"/>
    <property type="match status" value="1"/>
</dbReference>
<dbReference type="InterPro" id="IPR015424">
    <property type="entry name" value="PyrdxlP-dep_Trfase"/>
</dbReference>
<name>A0ABT6IRK5_9GAMM</name>
<keyword evidence="5" id="KW-0804">Transcription</keyword>
<keyword evidence="2" id="KW-0663">Pyridoxal phosphate</keyword>
<evidence type="ECO:0000256" key="3">
    <source>
        <dbReference type="ARBA" id="ARBA00023015"/>
    </source>
</evidence>
<dbReference type="InterPro" id="IPR051446">
    <property type="entry name" value="HTH_trans_reg/aminotransferase"/>
</dbReference>
<dbReference type="CDD" id="cd00609">
    <property type="entry name" value="AAT_like"/>
    <property type="match status" value="1"/>
</dbReference>
<comment type="similarity">
    <text evidence="1">In the C-terminal section; belongs to the class-I pyridoxal-phosphate-dependent aminotransferase family.</text>
</comment>
<dbReference type="Gene3D" id="3.90.1150.10">
    <property type="entry name" value="Aspartate Aminotransferase, domain 1"/>
    <property type="match status" value="1"/>
</dbReference>
<dbReference type="InterPro" id="IPR015421">
    <property type="entry name" value="PyrdxlP-dep_Trfase_major"/>
</dbReference>
<dbReference type="SUPFAM" id="SSF46785">
    <property type="entry name" value="Winged helix' DNA-binding domain"/>
    <property type="match status" value="1"/>
</dbReference>
<keyword evidence="8" id="KW-1185">Reference proteome</keyword>
<dbReference type="InterPro" id="IPR015422">
    <property type="entry name" value="PyrdxlP-dep_Trfase_small"/>
</dbReference>
<evidence type="ECO:0000313" key="8">
    <source>
        <dbReference type="Proteomes" id="UP001243298"/>
    </source>
</evidence>
<gene>
    <name evidence="7" type="ORF">CUR83_05175</name>
</gene>
<dbReference type="Pfam" id="PF00155">
    <property type="entry name" value="Aminotran_1_2"/>
    <property type="match status" value="1"/>
</dbReference>
<protein>
    <submittedName>
        <fullName evidence="7">PLP-dependent aminotransferase family protein</fullName>
    </submittedName>
</protein>
<sequence>MRKRVRTERGGCSTWSVTVKKFEEICLIVIDDIKSGRKKVGDKIPSIRAMAEKHKVSKNTVITAYNKLLEQHWIKALPKSGFYVGEDLSNTPMLNATPFYTGIDLLEQQMVNQSHHKPGAGRYPKEYMDKLNLERYLGPASDRFGSESAEVAHFDRGNGDPAGNVLLRGLLVDILSKRAMTVESQNVLLTYGTNHSLDLIIRHFLTSGDPVIVESPGYYPLFSKLELHQVAINTIKRTKLGIDANHLEALIIKSQPKILFLQPFAQNPMGTDLTSQNMAEIQALCTQYNVIIVENDPFLLARDDAASYFFNQTCPVIYVSSFSKTVSASIRCGFVVASKSVIKSLTRLKMITVINTSSIMENILNHLITSGALTNHLQALKHLSAEKSATAITQLNKIDGLTLYPHNPSGNFLWFRIPMDDKKAVEAAKSHNIFIAPGSLFFPSDPTYFALRVNKFYIDKTTVKFIKTAIFNHH</sequence>
<dbReference type="EMBL" id="PGFT01000001">
    <property type="protein sequence ID" value="MDH4904462.1"/>
    <property type="molecule type" value="Genomic_DNA"/>
</dbReference>
<keyword evidence="3" id="KW-0805">Transcription regulation</keyword>
<comment type="caution">
    <text evidence="7">The sequence shown here is derived from an EMBL/GenBank/DDBJ whole genome shotgun (WGS) entry which is preliminary data.</text>
</comment>
<dbReference type="GO" id="GO:0008483">
    <property type="term" value="F:transaminase activity"/>
    <property type="evidence" value="ECO:0007669"/>
    <property type="project" value="UniProtKB-KW"/>
</dbReference>
<reference evidence="7 8" key="1">
    <citation type="submission" date="2017-11" db="EMBL/GenBank/DDBJ databases">
        <title>Whole genome sequencing of Psychrobacter pocilloporae S6-60T(=JCM 31058T=LMG 29157T).</title>
        <authorList>
            <person name="Das S.K."/>
        </authorList>
    </citation>
    <scope>NUCLEOTIDE SEQUENCE [LARGE SCALE GENOMIC DNA]</scope>
    <source>
        <strain evidence="7 8">S6-60</strain>
    </source>
</reference>
<dbReference type="Gene3D" id="3.40.640.10">
    <property type="entry name" value="Type I PLP-dependent aspartate aminotransferase-like (Major domain)"/>
    <property type="match status" value="1"/>
</dbReference>
<feature type="domain" description="HTH gntR-type" evidence="6">
    <location>
        <begin position="19"/>
        <end position="87"/>
    </location>
</feature>
<dbReference type="InterPro" id="IPR036390">
    <property type="entry name" value="WH_DNA-bd_sf"/>
</dbReference>
<dbReference type="Gene3D" id="1.10.10.10">
    <property type="entry name" value="Winged helix-like DNA-binding domain superfamily/Winged helix DNA-binding domain"/>
    <property type="match status" value="1"/>
</dbReference>